<comment type="caution">
    <text evidence="1">The sequence shown here is derived from an EMBL/GenBank/DDBJ whole genome shotgun (WGS) entry which is preliminary data.</text>
</comment>
<protein>
    <submittedName>
        <fullName evidence="1">Uncharacterized protein</fullName>
    </submittedName>
</protein>
<dbReference type="AlphaFoldDB" id="A0A9Q0QNR5"/>
<accession>A0A9Q0QNR5</accession>
<evidence type="ECO:0000313" key="2">
    <source>
        <dbReference type="Proteomes" id="UP001141806"/>
    </source>
</evidence>
<sequence length="156" mass="17053">MVLFSGKNGSGGNARIYDGLSKFHRLQGRSGVFASTNFVVFSFCYFGLSTKRLEDFLCEQADGGNNTFAGAGFDFFGGFLHSLHQPWEPVNLMKNHLFPVFATQEVLISATRVCNLSLLAAAGLQPCLKYGKMNHLCTFLSAISHLHKLLLSLSPA</sequence>
<dbReference type="Proteomes" id="UP001141806">
    <property type="component" value="Unassembled WGS sequence"/>
</dbReference>
<proteinExistence type="predicted"/>
<reference evidence="1" key="1">
    <citation type="journal article" date="2023" name="Plant J.">
        <title>The genome of the king protea, Protea cynaroides.</title>
        <authorList>
            <person name="Chang J."/>
            <person name="Duong T.A."/>
            <person name="Schoeman C."/>
            <person name="Ma X."/>
            <person name="Roodt D."/>
            <person name="Barker N."/>
            <person name="Li Z."/>
            <person name="Van de Peer Y."/>
            <person name="Mizrachi E."/>
        </authorList>
    </citation>
    <scope>NUCLEOTIDE SEQUENCE</scope>
    <source>
        <tissue evidence="1">Young leaves</tissue>
    </source>
</reference>
<organism evidence="1 2">
    <name type="scientific">Protea cynaroides</name>
    <dbReference type="NCBI Taxonomy" id="273540"/>
    <lineage>
        <taxon>Eukaryota</taxon>
        <taxon>Viridiplantae</taxon>
        <taxon>Streptophyta</taxon>
        <taxon>Embryophyta</taxon>
        <taxon>Tracheophyta</taxon>
        <taxon>Spermatophyta</taxon>
        <taxon>Magnoliopsida</taxon>
        <taxon>Proteales</taxon>
        <taxon>Proteaceae</taxon>
        <taxon>Protea</taxon>
    </lineage>
</organism>
<dbReference type="EMBL" id="JAMYWD010000007">
    <property type="protein sequence ID" value="KAJ4966400.1"/>
    <property type="molecule type" value="Genomic_DNA"/>
</dbReference>
<keyword evidence="2" id="KW-1185">Reference proteome</keyword>
<gene>
    <name evidence="1" type="ORF">NE237_018249</name>
</gene>
<name>A0A9Q0QNR5_9MAGN</name>
<evidence type="ECO:0000313" key="1">
    <source>
        <dbReference type="EMBL" id="KAJ4966400.1"/>
    </source>
</evidence>